<dbReference type="Proteomes" id="UP001236806">
    <property type="component" value="Unassembled WGS sequence"/>
</dbReference>
<protein>
    <submittedName>
        <fullName evidence="1">Uncharacterized protein</fullName>
    </submittedName>
</protein>
<sequence>MGLRSFFKRRPAAAGETAVSTAIIDPAAPEPLTQEHLAELQEAWAEFAQAAEGTGLTSFHACSRNGKRWEEDPATVRALAATLRDIRAEDTPPGTQPAS</sequence>
<proteinExistence type="predicted"/>
<dbReference type="RefSeq" id="WP_306639389.1">
    <property type="nucleotide sequence ID" value="NZ_JAUSXB010000002.1"/>
</dbReference>
<comment type="caution">
    <text evidence="1">The sequence shown here is derived from an EMBL/GenBank/DDBJ whole genome shotgun (WGS) entry which is preliminary data.</text>
</comment>
<keyword evidence="2" id="KW-1185">Reference proteome</keyword>
<evidence type="ECO:0000313" key="1">
    <source>
        <dbReference type="EMBL" id="MDQ0676612.1"/>
    </source>
</evidence>
<dbReference type="EMBL" id="JAUSXB010000002">
    <property type="protein sequence ID" value="MDQ0676612.1"/>
    <property type="molecule type" value="Genomic_DNA"/>
</dbReference>
<name>A0ABU0PSA4_9MICC</name>
<organism evidence="1 2">
    <name type="scientific">Pseudarthrobacter siccitolerans</name>
    <dbReference type="NCBI Taxonomy" id="861266"/>
    <lineage>
        <taxon>Bacteria</taxon>
        <taxon>Bacillati</taxon>
        <taxon>Actinomycetota</taxon>
        <taxon>Actinomycetes</taxon>
        <taxon>Micrococcales</taxon>
        <taxon>Micrococcaceae</taxon>
        <taxon>Pseudarthrobacter</taxon>
    </lineage>
</organism>
<accession>A0ABU0PSA4</accession>
<evidence type="ECO:0000313" key="2">
    <source>
        <dbReference type="Proteomes" id="UP001236806"/>
    </source>
</evidence>
<gene>
    <name evidence="1" type="ORF">QFZ36_004238</name>
</gene>
<reference evidence="1 2" key="1">
    <citation type="submission" date="2023-07" db="EMBL/GenBank/DDBJ databases">
        <title>Comparative genomics of wheat-associated soil bacteria to identify genetic determinants of phenazine resistance.</title>
        <authorList>
            <person name="Mouncey N."/>
        </authorList>
    </citation>
    <scope>NUCLEOTIDE SEQUENCE [LARGE SCALE GENOMIC DNA]</scope>
    <source>
        <strain evidence="1 2">W1I3</strain>
    </source>
</reference>